<keyword evidence="1" id="KW-0175">Coiled coil</keyword>
<evidence type="ECO:0000313" key="2">
    <source>
        <dbReference type="EMBL" id="KOO27331.1"/>
    </source>
</evidence>
<proteinExistence type="predicted"/>
<organism evidence="2 3">
    <name type="scientific">Chrysochromulina tobinii</name>
    <dbReference type="NCBI Taxonomy" id="1460289"/>
    <lineage>
        <taxon>Eukaryota</taxon>
        <taxon>Haptista</taxon>
        <taxon>Haptophyta</taxon>
        <taxon>Prymnesiophyceae</taxon>
        <taxon>Prymnesiales</taxon>
        <taxon>Chrysochromulinaceae</taxon>
        <taxon>Chrysochromulina</taxon>
    </lineage>
</organism>
<reference evidence="3" key="1">
    <citation type="journal article" date="2015" name="PLoS Genet.">
        <title>Genome Sequence and Transcriptome Analyses of Chrysochromulina tobin: Metabolic Tools for Enhanced Algal Fitness in the Prominent Order Prymnesiales (Haptophyceae).</title>
        <authorList>
            <person name="Hovde B.T."/>
            <person name="Deodato C.R."/>
            <person name="Hunsperger H.M."/>
            <person name="Ryken S.A."/>
            <person name="Yost W."/>
            <person name="Jha R.K."/>
            <person name="Patterson J."/>
            <person name="Monnat R.J. Jr."/>
            <person name="Barlow S.B."/>
            <person name="Starkenburg S.R."/>
            <person name="Cattolico R.A."/>
        </authorList>
    </citation>
    <scope>NUCLEOTIDE SEQUENCE</scope>
    <source>
        <strain evidence="3">CCMP291</strain>
    </source>
</reference>
<comment type="caution">
    <text evidence="2">The sequence shown here is derived from an EMBL/GenBank/DDBJ whole genome shotgun (WGS) entry which is preliminary data.</text>
</comment>
<evidence type="ECO:0000256" key="1">
    <source>
        <dbReference type="SAM" id="Coils"/>
    </source>
</evidence>
<dbReference type="PANTHER" id="PTHR16275">
    <property type="entry name" value="COILED-COIL DOMAIN-CONTAINING PROTEIN 40"/>
    <property type="match status" value="1"/>
</dbReference>
<dbReference type="GO" id="GO:0005737">
    <property type="term" value="C:cytoplasm"/>
    <property type="evidence" value="ECO:0007669"/>
    <property type="project" value="TreeGrafter"/>
</dbReference>
<protein>
    <submittedName>
        <fullName evidence="2">Coiled-coil domain-containing protein 40</fullName>
    </submittedName>
</protein>
<feature type="coiled-coil region" evidence="1">
    <location>
        <begin position="608"/>
        <end position="642"/>
    </location>
</feature>
<dbReference type="Gene3D" id="1.10.287.2610">
    <property type="match status" value="1"/>
</dbReference>
<evidence type="ECO:0000313" key="3">
    <source>
        <dbReference type="Proteomes" id="UP000037460"/>
    </source>
</evidence>
<dbReference type="AlphaFoldDB" id="A0A0M0JL61"/>
<dbReference type="PANTHER" id="PTHR16275:SF8">
    <property type="entry name" value="COILED-COIL DOMAIN-CONTAINING PROTEIN 40"/>
    <property type="match status" value="1"/>
</dbReference>
<feature type="coiled-coil region" evidence="1">
    <location>
        <begin position="258"/>
        <end position="292"/>
    </location>
</feature>
<sequence length="870" mass="98146">MSTDVHEAGGMLDPDHPAMERVQFALQKQLKGAYDLTTLKLSEQTEELARQKRKREDVGVQLYQVQQQLAKLQMNLDKVHENHSIILQLREQAEGDLSAIKPTYAEKAREVKEYRGKYDRYQSELDQLNMTLRQVEGYNEQMKSEIAVTRRATYKAEESINSLEGSKRQQDSLIDGLNEKLKRAQEELALNEAQLISQRGETAAAAATLKKASTEMEAINFERKQLLQQWKSALIGMQRRDEALQATEQALLKQREHEMALEAELIGVKKAIKQEEERNEVLISTESKLEAEKRGVEANIQACTDKQERHHERFAMLNRSLEQTDAELAKVTQTEGALGLEVGALEAQVQKILMEAKTIENTIFATLGEQMATEKGTQNTIQATEKLKAQREDKEQQQALMSNELARIHVDSLNTRSHISELEQHNTSLTAELAEKDSLVARYELEAKRRAVEIEKKQHDLDLLNKKFDVLMKQRAGVAELDEDAGPLEATIVHLKKEIRQKTVECNELQRAWITQQTDLVTLQNRNQSVGEKCHDHRAKLSILAQKQARVNAQYERANNALKELERGTAGLHHDLSKINGLIAEHADKQQTLADDNFIMEHDFVFRLKELEAEAVGMEQQIVALKEQKEGLLLDVVEAEKQHMLIEKKIALERETQAALDPEVGAAEVRAMEREIHRMRLRYSQLQRRQEQMIGEMERAIYKRDNIEAKGKVLSGKKDAPPTQAVLAKQVAELSKKLQLTTHDANLTQLNVLKLQDTQAVTGGEVEARANELRKLSDDVMAAGASLSAKQRVDRVRTVQQSTQTKLALRLQSVAQGAPPPALPTEVLKLRIAEAEDTLAKLLSVVEGLSQDYPQHAQVLATVVHAVGAA</sequence>
<name>A0A0M0JL61_9EUKA</name>
<dbReference type="GO" id="GO:0035082">
    <property type="term" value="P:axoneme assembly"/>
    <property type="evidence" value="ECO:0007669"/>
    <property type="project" value="InterPro"/>
</dbReference>
<dbReference type="OrthoDB" id="188741at2759"/>
<gene>
    <name evidence="2" type="ORF">Ctob_004121</name>
</gene>
<dbReference type="Proteomes" id="UP000037460">
    <property type="component" value="Unassembled WGS sequence"/>
</dbReference>
<dbReference type="SUPFAM" id="SSF90257">
    <property type="entry name" value="Myosin rod fragments"/>
    <property type="match status" value="1"/>
</dbReference>
<dbReference type="InterPro" id="IPR037386">
    <property type="entry name" value="CCDC40"/>
</dbReference>
<keyword evidence="3" id="KW-1185">Reference proteome</keyword>
<dbReference type="EMBL" id="JWZX01002730">
    <property type="protein sequence ID" value="KOO27331.1"/>
    <property type="molecule type" value="Genomic_DNA"/>
</dbReference>
<feature type="coiled-coil region" evidence="1">
    <location>
        <begin position="62"/>
        <end position="229"/>
    </location>
</feature>
<dbReference type="Pfam" id="PF08647">
    <property type="entry name" value="BRE1"/>
    <property type="match status" value="1"/>
</dbReference>
<feature type="coiled-coil region" evidence="1">
    <location>
        <begin position="454"/>
        <end position="512"/>
    </location>
</feature>
<accession>A0A0M0JL61</accession>